<evidence type="ECO:0000313" key="2">
    <source>
        <dbReference type="Proteomes" id="UP000828048"/>
    </source>
</evidence>
<accession>A0ACB7YVZ8</accession>
<dbReference type="EMBL" id="CM037153">
    <property type="protein sequence ID" value="KAH7857110.1"/>
    <property type="molecule type" value="Genomic_DNA"/>
</dbReference>
<proteinExistence type="predicted"/>
<dbReference type="Proteomes" id="UP000828048">
    <property type="component" value="Chromosome 3"/>
</dbReference>
<gene>
    <name evidence="1" type="ORF">Vadar_009113</name>
</gene>
<comment type="caution">
    <text evidence="1">The sequence shown here is derived from an EMBL/GenBank/DDBJ whole genome shotgun (WGS) entry which is preliminary data.</text>
</comment>
<organism evidence="1 2">
    <name type="scientific">Vaccinium darrowii</name>
    <dbReference type="NCBI Taxonomy" id="229202"/>
    <lineage>
        <taxon>Eukaryota</taxon>
        <taxon>Viridiplantae</taxon>
        <taxon>Streptophyta</taxon>
        <taxon>Embryophyta</taxon>
        <taxon>Tracheophyta</taxon>
        <taxon>Spermatophyta</taxon>
        <taxon>Magnoliopsida</taxon>
        <taxon>eudicotyledons</taxon>
        <taxon>Gunneridae</taxon>
        <taxon>Pentapetalae</taxon>
        <taxon>asterids</taxon>
        <taxon>Ericales</taxon>
        <taxon>Ericaceae</taxon>
        <taxon>Vaccinioideae</taxon>
        <taxon>Vaccinieae</taxon>
        <taxon>Vaccinium</taxon>
    </lineage>
</organism>
<name>A0ACB7YVZ8_9ERIC</name>
<evidence type="ECO:0000313" key="1">
    <source>
        <dbReference type="EMBL" id="KAH7857110.1"/>
    </source>
</evidence>
<keyword evidence="2" id="KW-1185">Reference proteome</keyword>
<reference evidence="1 2" key="1">
    <citation type="journal article" date="2021" name="Hortic Res">
        <title>High-quality reference genome and annotation aids understanding of berry development for evergreen blueberry (Vaccinium darrowii).</title>
        <authorList>
            <person name="Yu J."/>
            <person name="Hulse-Kemp A.M."/>
            <person name="Babiker E."/>
            <person name="Staton M."/>
        </authorList>
    </citation>
    <scope>NUCLEOTIDE SEQUENCE [LARGE SCALE GENOMIC DNA]</scope>
    <source>
        <strain evidence="2">cv. NJ 8807/NJ 8810</strain>
        <tissue evidence="1">Young leaf</tissue>
    </source>
</reference>
<protein>
    <submittedName>
        <fullName evidence="1">Uncharacterized protein</fullName>
    </submittedName>
</protein>
<sequence length="156" mass="16833">MMMDIALSVVLFFLAVALFVTIHVCIAGRALRRGGLDINATTGVVGRSGSRRPNMSLDDIRKLPSFGYKVEEEEGGKGSQMECAVCLENFKVGEMCRLLPNCQHSFHAQCIDSWLSKRAICPVCRTGAIPVNTGEQSRNLEETGVGSVSEAAVVVV</sequence>